<name>A0A0N0DGR3_FUSLA</name>
<sequence>MDSKTRLSVDSINPGSGSSALRRLARNPSHRISLRRFSIDSSSSSASSAVSYDSEASSSCVTRDTSSDDCALHRFIVWAAVKRNACDKLTPQEKLECPMLRCRKRFANHELMLQHLYSCSWLSSSEYWCYDCGKSERFNDSKCKRCLGHPSRRRKILSMAKSFFNSLGHKSKHSTLPDFDLDIDLGDPEAPPSYDLAVAPNELELPSNEIHEIGSSGLALHPIIEDELENEAEPNLAPMPTPYIPSLPAQNRALPNHPAELESDVASGEPFDFMFPPGTVHPVSLTDTGCNTALARPTLQLHTTGLEDYRREQKRRSKGQVAPSTSVRSTASTNSTSSTNTTDTTFSKESYNISPISTYSDQWASVPAFDSDFRSSENGFGSPGGLLRANSFAISRKAPATKDWESLDEKADSSYDSHPRECPTDFPVLGALSSGNTFHDPLALAQRVFTLNDSSLPTDFDLESNLTLANNHAVMSPSMTSTLPQPTPSSYHNPRSLIGTIWSTLKLHVADSMSKLDHITKNPLVTQLKSLSTETIASNGLRVLVDIIEGRHPTVPVDTLCFVHLGYCFSLIAHEQDATNRSAELFGQAMSYSTLFSREDLRLYIQVVKALWKPAAMTDADVVNIVRAKSSSSMSRSSSLKGKEHEFSNMHESDADSLAFAAKYFLDQLELATLNVVDDAVIHTSQLYMEHLTMGTHIDSQQAAVASHILKDNFQFYAHYRHFATALNNLIKRVNSEFISARRLELHLVEIGKMSLPPHVYFDGYIRHVRKQMGPLYSKNAAGGSLRSTYYCHGVELINAIMIPPLQLMNTQRVQDNGLLNGLPDSVMDYAFDEDLEFFNNPTASETFDFGETLPFDAGQPLNYMDLSNSINTSTLNPQPLPTPADTSSVQATPTAANSPPTPAPAASSASTTKIKSDIGCTLCNYTPKGDPRWFNCSLSKHMRLQHSTKPPIIYRCQYPGCTSQYKNRPDNLRQHQIEKGHFTDGQDTGKRSNKRRKVE</sequence>
<comment type="caution">
    <text evidence="2">The sequence shown here is derived from an EMBL/GenBank/DDBJ whole genome shotgun (WGS) entry which is preliminary data.</text>
</comment>
<feature type="region of interest" description="Disordered" evidence="1">
    <location>
        <begin position="978"/>
        <end position="1000"/>
    </location>
</feature>
<feature type="compositionally biased region" description="Polar residues" evidence="1">
    <location>
        <begin position="8"/>
        <end position="19"/>
    </location>
</feature>
<reference evidence="2 3" key="1">
    <citation type="submission" date="2015-04" db="EMBL/GenBank/DDBJ databases">
        <title>The draft genome sequence of Fusarium langsethiae, a T-2/HT-2 mycotoxin producer.</title>
        <authorList>
            <person name="Lysoe E."/>
            <person name="Divon H.H."/>
            <person name="Terzi V."/>
            <person name="Orru L."/>
            <person name="Lamontanara A."/>
            <person name="Kolseth A.-K."/>
            <person name="Frandsen R.J."/>
            <person name="Nielsen K."/>
            <person name="Thrane U."/>
        </authorList>
    </citation>
    <scope>NUCLEOTIDE SEQUENCE [LARGE SCALE GENOMIC DNA]</scope>
    <source>
        <strain evidence="2 3">Fl201059</strain>
    </source>
</reference>
<evidence type="ECO:0000256" key="1">
    <source>
        <dbReference type="SAM" id="MobiDB-lite"/>
    </source>
</evidence>
<dbReference type="AlphaFoldDB" id="A0A0N0DGR3"/>
<feature type="region of interest" description="Disordered" evidence="1">
    <location>
        <begin position="1"/>
        <end position="21"/>
    </location>
</feature>
<gene>
    <name evidence="2" type="ORF">FLAG1_02669</name>
</gene>
<dbReference type="OrthoDB" id="5366163at2759"/>
<feature type="compositionally biased region" description="Low complexity" evidence="1">
    <location>
        <begin position="324"/>
        <end position="347"/>
    </location>
</feature>
<feature type="compositionally biased region" description="Polar residues" evidence="1">
    <location>
        <begin position="869"/>
        <end position="878"/>
    </location>
</feature>
<dbReference type="EMBL" id="JXCE01000026">
    <property type="protein sequence ID" value="KPA44465.1"/>
    <property type="molecule type" value="Genomic_DNA"/>
</dbReference>
<keyword evidence="3" id="KW-1185">Reference proteome</keyword>
<evidence type="ECO:0000313" key="3">
    <source>
        <dbReference type="Proteomes" id="UP000037904"/>
    </source>
</evidence>
<feature type="region of interest" description="Disordered" evidence="1">
    <location>
        <begin position="869"/>
        <end position="912"/>
    </location>
</feature>
<protein>
    <submittedName>
        <fullName evidence="2">Uncharacterized protein</fullName>
    </submittedName>
</protein>
<proteinExistence type="predicted"/>
<feature type="compositionally biased region" description="Basic and acidic residues" evidence="1">
    <location>
        <begin position="978"/>
        <end position="991"/>
    </location>
</feature>
<evidence type="ECO:0000313" key="2">
    <source>
        <dbReference type="EMBL" id="KPA44465.1"/>
    </source>
</evidence>
<feature type="compositionally biased region" description="Low complexity" evidence="1">
    <location>
        <begin position="892"/>
        <end position="912"/>
    </location>
</feature>
<organism evidence="2 3">
    <name type="scientific">Fusarium langsethiae</name>
    <dbReference type="NCBI Taxonomy" id="179993"/>
    <lineage>
        <taxon>Eukaryota</taxon>
        <taxon>Fungi</taxon>
        <taxon>Dikarya</taxon>
        <taxon>Ascomycota</taxon>
        <taxon>Pezizomycotina</taxon>
        <taxon>Sordariomycetes</taxon>
        <taxon>Hypocreomycetidae</taxon>
        <taxon>Hypocreales</taxon>
        <taxon>Nectriaceae</taxon>
        <taxon>Fusarium</taxon>
    </lineage>
</organism>
<feature type="region of interest" description="Disordered" evidence="1">
    <location>
        <begin position="302"/>
        <end position="347"/>
    </location>
</feature>
<dbReference type="Proteomes" id="UP000037904">
    <property type="component" value="Unassembled WGS sequence"/>
</dbReference>
<accession>A0A0N0DGR3</accession>